<proteinExistence type="predicted"/>
<keyword evidence="2" id="KW-1185">Reference proteome</keyword>
<dbReference type="SUPFAM" id="SSF54909">
    <property type="entry name" value="Dimeric alpha+beta barrel"/>
    <property type="match status" value="1"/>
</dbReference>
<evidence type="ECO:0000313" key="2">
    <source>
        <dbReference type="Proteomes" id="UP001595817"/>
    </source>
</evidence>
<dbReference type="InterPro" id="IPR011008">
    <property type="entry name" value="Dimeric_a/b-barrel"/>
</dbReference>
<comment type="caution">
    <text evidence="1">The sequence shown here is derived from an EMBL/GenBank/DDBJ whole genome shotgun (WGS) entry which is preliminary data.</text>
</comment>
<protein>
    <recommendedName>
        <fullName evidence="3">ABM domain-containing protein</fullName>
    </recommendedName>
</protein>
<dbReference type="EMBL" id="JBHSEC010000019">
    <property type="protein sequence ID" value="MFC4410910.1"/>
    <property type="molecule type" value="Genomic_DNA"/>
</dbReference>
<organism evidence="1 2">
    <name type="scientific">Chungangia koreensis</name>
    <dbReference type="NCBI Taxonomy" id="752657"/>
    <lineage>
        <taxon>Bacteria</taxon>
        <taxon>Bacillati</taxon>
        <taxon>Bacillota</taxon>
        <taxon>Bacilli</taxon>
        <taxon>Lactobacillales</taxon>
        <taxon>Chungangia</taxon>
    </lineage>
</organism>
<dbReference type="RefSeq" id="WP_378155285.1">
    <property type="nucleotide sequence ID" value="NZ_JBHSEC010000019.1"/>
</dbReference>
<name>A0ABV8X664_9LACT</name>
<reference evidence="2" key="1">
    <citation type="journal article" date="2019" name="Int. J. Syst. Evol. Microbiol.">
        <title>The Global Catalogue of Microorganisms (GCM) 10K type strain sequencing project: providing services to taxonomists for standard genome sequencing and annotation.</title>
        <authorList>
            <consortium name="The Broad Institute Genomics Platform"/>
            <consortium name="The Broad Institute Genome Sequencing Center for Infectious Disease"/>
            <person name="Wu L."/>
            <person name="Ma J."/>
        </authorList>
    </citation>
    <scope>NUCLEOTIDE SEQUENCE [LARGE SCALE GENOMIC DNA]</scope>
    <source>
        <strain evidence="2">CCUG 59778</strain>
    </source>
</reference>
<evidence type="ECO:0008006" key="3">
    <source>
        <dbReference type="Google" id="ProtNLM"/>
    </source>
</evidence>
<gene>
    <name evidence="1" type="ORF">ACFOZY_10825</name>
</gene>
<sequence length="101" mass="12158">MYIKVYSYHVRPDKVEKYIKIQQMADSIYSEYVEKTTLHLNCIEDSTKWTEIHQYASEEAYQQAMEKINAHLAINELYEAFREVLIKDSEITEENYRLIDI</sequence>
<dbReference type="Proteomes" id="UP001595817">
    <property type="component" value="Unassembled WGS sequence"/>
</dbReference>
<accession>A0ABV8X664</accession>
<evidence type="ECO:0000313" key="1">
    <source>
        <dbReference type="EMBL" id="MFC4410910.1"/>
    </source>
</evidence>